<dbReference type="PROSITE" id="PS50893">
    <property type="entry name" value="ABC_TRANSPORTER_2"/>
    <property type="match status" value="1"/>
</dbReference>
<dbReference type="InterPro" id="IPR036640">
    <property type="entry name" value="ABC1_TM_sf"/>
</dbReference>
<dbReference type="GO" id="GO:0140359">
    <property type="term" value="F:ABC-type transporter activity"/>
    <property type="evidence" value="ECO:0007669"/>
    <property type="project" value="InterPro"/>
</dbReference>
<feature type="domain" description="ABC transporter" evidence="9">
    <location>
        <begin position="394"/>
        <end position="623"/>
    </location>
</feature>
<dbReference type="InterPro" id="IPR011527">
    <property type="entry name" value="ABC1_TM_dom"/>
</dbReference>
<comment type="subcellular location">
    <subcellularLocation>
        <location evidence="1">Cell membrane</location>
        <topology evidence="1">Multi-pass membrane protein</topology>
    </subcellularLocation>
</comment>
<dbReference type="SUPFAM" id="SSF90123">
    <property type="entry name" value="ABC transporter transmembrane region"/>
    <property type="match status" value="1"/>
</dbReference>
<dbReference type="AlphaFoldDB" id="A0A1C4ZDP6"/>
<evidence type="ECO:0000256" key="1">
    <source>
        <dbReference type="ARBA" id="ARBA00004651"/>
    </source>
</evidence>
<dbReference type="SMART" id="SM00382">
    <property type="entry name" value="AAA"/>
    <property type="match status" value="1"/>
</dbReference>
<dbReference type="Gene3D" id="1.20.1560.10">
    <property type="entry name" value="ABC transporter type 1, transmembrane domain"/>
    <property type="match status" value="1"/>
</dbReference>
<name>A0A1C4ZDP6_MICEC</name>
<evidence type="ECO:0000256" key="2">
    <source>
        <dbReference type="ARBA" id="ARBA00022692"/>
    </source>
</evidence>
<evidence type="ECO:0000256" key="4">
    <source>
        <dbReference type="ARBA" id="ARBA00022840"/>
    </source>
</evidence>
<dbReference type="GO" id="GO:0034040">
    <property type="term" value="F:ATPase-coupled lipid transmembrane transporter activity"/>
    <property type="evidence" value="ECO:0007669"/>
    <property type="project" value="TreeGrafter"/>
</dbReference>
<feature type="compositionally biased region" description="Basic and acidic residues" evidence="7">
    <location>
        <begin position="1"/>
        <end position="10"/>
    </location>
</feature>
<sequence length="643" mass="65616">MTHSPARDDAPPTTGSRQPPAGVLRETGRALRARRRELGRLAGWSAAESVPALLSGFLVARAVDQGFLAGRFGTGLVWLGVLAVAMLVGAAATGGVYRALGAVVEPFRDELADRVVRSALRAATTGGIGSESAAVARLTQQVEVVRDAFGGLLMVVRGFLFAAVSALLGLVALAPLVAGLVAVPLLAGLVVFVAGLPAMVAHQRRYVRAGEALGEAAATALAGHRDVLACGAQDRVVAGVAARIATQADAERTVARMTALRSLSLGLGGWAPLAVLMLAASWLVDRGVTAGAVLGALVYVSTGLQPALRALVQGVGGGGLRYVVALERILRTSPPGPAGTVPAQHGGATRNGASATGPGRNDVFTTEHGPVTGRRPPGSADGTRPPVPGGTPALHVHRLTFRYGPRARPVLADFSLTLAPGEHLAVVGPSGAGKSTLAALVSGLVRPEAGSVVIAGAPVDTVDADRLARLRVLVPQEAYVFSGSLAANLRYLRPDADDAVLTAALDALGARPLAGRLGGLDAPVVPTALSAGERQVIAAVRAWLAPAPLAILDEATCHLDPAAEALVEDAFARRPGTLVVVAHRITSALRAHRVLVLDGELPVLGEHRELLARSATYRELVGYWDDLPASSPPAGSPARTGPA</sequence>
<evidence type="ECO:0000256" key="7">
    <source>
        <dbReference type="SAM" id="MobiDB-lite"/>
    </source>
</evidence>
<dbReference type="InParanoid" id="A0A1C4ZDP6"/>
<feature type="region of interest" description="Disordered" evidence="7">
    <location>
        <begin position="334"/>
        <end position="392"/>
    </location>
</feature>
<dbReference type="PANTHER" id="PTHR24221">
    <property type="entry name" value="ATP-BINDING CASSETTE SUB-FAMILY B"/>
    <property type="match status" value="1"/>
</dbReference>
<protein>
    <submittedName>
        <fullName evidence="11">ATP-binding cassette, subfamily C</fullName>
    </submittedName>
</protein>
<evidence type="ECO:0000259" key="9">
    <source>
        <dbReference type="PROSITE" id="PS50893"/>
    </source>
</evidence>
<evidence type="ECO:0000256" key="8">
    <source>
        <dbReference type="SAM" id="Phobius"/>
    </source>
</evidence>
<evidence type="ECO:0000256" key="5">
    <source>
        <dbReference type="ARBA" id="ARBA00022989"/>
    </source>
</evidence>
<feature type="domain" description="ABC transmembrane type-1" evidence="10">
    <location>
        <begin position="45"/>
        <end position="306"/>
    </location>
</feature>
<organism evidence="11 12">
    <name type="scientific">Micromonospora echinospora</name>
    <name type="common">Micromonospora purpurea</name>
    <dbReference type="NCBI Taxonomy" id="1877"/>
    <lineage>
        <taxon>Bacteria</taxon>
        <taxon>Bacillati</taxon>
        <taxon>Actinomycetota</taxon>
        <taxon>Actinomycetes</taxon>
        <taxon>Micromonosporales</taxon>
        <taxon>Micromonosporaceae</taxon>
        <taxon>Micromonospora</taxon>
    </lineage>
</organism>
<dbReference type="CDD" id="cd03228">
    <property type="entry name" value="ABCC_MRP_Like"/>
    <property type="match status" value="1"/>
</dbReference>
<dbReference type="RefSeq" id="WP_269148440.1">
    <property type="nucleotide sequence ID" value="NZ_LT607413.1"/>
</dbReference>
<dbReference type="EMBL" id="LT607413">
    <property type="protein sequence ID" value="SCF31117.1"/>
    <property type="molecule type" value="Genomic_DNA"/>
</dbReference>
<dbReference type="GO" id="GO:0016887">
    <property type="term" value="F:ATP hydrolysis activity"/>
    <property type="evidence" value="ECO:0007669"/>
    <property type="project" value="InterPro"/>
</dbReference>
<dbReference type="InterPro" id="IPR039421">
    <property type="entry name" value="Type_1_exporter"/>
</dbReference>
<feature type="transmembrane region" description="Helical" evidence="8">
    <location>
        <begin position="75"/>
        <end position="100"/>
    </location>
</feature>
<keyword evidence="3" id="KW-0547">Nucleotide-binding</keyword>
<dbReference type="InterPro" id="IPR003593">
    <property type="entry name" value="AAA+_ATPase"/>
</dbReference>
<reference evidence="12" key="1">
    <citation type="submission" date="2016-06" db="EMBL/GenBank/DDBJ databases">
        <authorList>
            <person name="Varghese N."/>
            <person name="Submissions Spin"/>
        </authorList>
    </citation>
    <scope>NUCLEOTIDE SEQUENCE [LARGE SCALE GENOMIC DNA]</scope>
    <source>
        <strain evidence="12">DSM 43816</strain>
    </source>
</reference>
<keyword evidence="12" id="KW-1185">Reference proteome</keyword>
<feature type="transmembrane region" description="Helical" evidence="8">
    <location>
        <begin position="262"/>
        <end position="284"/>
    </location>
</feature>
<keyword evidence="5 8" id="KW-1133">Transmembrane helix</keyword>
<feature type="transmembrane region" description="Helical" evidence="8">
    <location>
        <begin position="41"/>
        <end position="63"/>
    </location>
</feature>
<evidence type="ECO:0000313" key="12">
    <source>
        <dbReference type="Proteomes" id="UP000198253"/>
    </source>
</evidence>
<gene>
    <name evidence="11" type="ORF">GA0070618_5115</name>
</gene>
<keyword evidence="4 11" id="KW-0067">ATP-binding</keyword>
<feature type="transmembrane region" description="Helical" evidence="8">
    <location>
        <begin position="176"/>
        <end position="200"/>
    </location>
</feature>
<dbReference type="GO" id="GO:0005886">
    <property type="term" value="C:plasma membrane"/>
    <property type="evidence" value="ECO:0007669"/>
    <property type="project" value="UniProtKB-SubCell"/>
</dbReference>
<dbReference type="GO" id="GO:0005524">
    <property type="term" value="F:ATP binding"/>
    <property type="evidence" value="ECO:0007669"/>
    <property type="project" value="UniProtKB-KW"/>
</dbReference>
<feature type="transmembrane region" description="Helical" evidence="8">
    <location>
        <begin position="148"/>
        <end position="170"/>
    </location>
</feature>
<dbReference type="Proteomes" id="UP000198253">
    <property type="component" value="Chromosome I"/>
</dbReference>
<dbReference type="PROSITE" id="PS50929">
    <property type="entry name" value="ABC_TM1F"/>
    <property type="match status" value="1"/>
</dbReference>
<keyword evidence="6 8" id="KW-0472">Membrane</keyword>
<dbReference type="SUPFAM" id="SSF52540">
    <property type="entry name" value="P-loop containing nucleoside triphosphate hydrolases"/>
    <property type="match status" value="1"/>
</dbReference>
<dbReference type="Gene3D" id="3.40.50.300">
    <property type="entry name" value="P-loop containing nucleotide triphosphate hydrolases"/>
    <property type="match status" value="1"/>
</dbReference>
<evidence type="ECO:0000256" key="3">
    <source>
        <dbReference type="ARBA" id="ARBA00022741"/>
    </source>
</evidence>
<accession>A0A1C4ZDP6</accession>
<evidence type="ECO:0000256" key="6">
    <source>
        <dbReference type="ARBA" id="ARBA00023136"/>
    </source>
</evidence>
<evidence type="ECO:0000313" key="11">
    <source>
        <dbReference type="EMBL" id="SCF31117.1"/>
    </source>
</evidence>
<dbReference type="InterPro" id="IPR027417">
    <property type="entry name" value="P-loop_NTPase"/>
</dbReference>
<dbReference type="Pfam" id="PF00005">
    <property type="entry name" value="ABC_tran"/>
    <property type="match status" value="1"/>
</dbReference>
<evidence type="ECO:0000259" key="10">
    <source>
        <dbReference type="PROSITE" id="PS50929"/>
    </source>
</evidence>
<dbReference type="InterPro" id="IPR003439">
    <property type="entry name" value="ABC_transporter-like_ATP-bd"/>
</dbReference>
<keyword evidence="2 8" id="KW-0812">Transmembrane</keyword>
<dbReference type="PANTHER" id="PTHR24221:SF654">
    <property type="entry name" value="ATP-BINDING CASSETTE SUB-FAMILY B MEMBER 6"/>
    <property type="match status" value="1"/>
</dbReference>
<proteinExistence type="predicted"/>
<feature type="region of interest" description="Disordered" evidence="7">
    <location>
        <begin position="1"/>
        <end position="22"/>
    </location>
</feature>